<dbReference type="EMBL" id="KL198067">
    <property type="protein sequence ID" value="KDQ10470.1"/>
    <property type="molecule type" value="Genomic_DNA"/>
</dbReference>
<evidence type="ECO:0000313" key="2">
    <source>
        <dbReference type="Proteomes" id="UP000027195"/>
    </source>
</evidence>
<gene>
    <name evidence="1" type="ORF">BOTBODRAFT_492232</name>
</gene>
<dbReference type="OrthoDB" id="2587928at2759"/>
<proteinExistence type="predicted"/>
<evidence type="ECO:0000313" key="1">
    <source>
        <dbReference type="EMBL" id="KDQ10470.1"/>
    </source>
</evidence>
<dbReference type="HOGENOM" id="CLU_669363_0_0_1"/>
<keyword evidence="2" id="KW-1185">Reference proteome</keyword>
<dbReference type="AlphaFoldDB" id="A0A067M6Y8"/>
<sequence>MDIVPITGLDLQVSGQTLKRGGGPMGYRSQQVTVLSQEIKSSMPPMAPLVFVFGAPGSLITSNTIIARKNLCLGAINMVDYAPHDGNYMFTRVTHNTIVTAGAYIKVGIGQGPSVWGAQSVRQIERGAIVMANLIKSEGAGGGLGYGFAVGSDVADWTCTGNVSEEGVTYSGDISATLPAGFLNSTPGPFIHDRHGHNPGEEADSQSLVLQSEFVHGNIRGLISIKPGFSSVMSFEPGQLHIRAGEAVSLKEVELALSRDDGEVRILDKRNGRVLWEGGARGKIRDRDVLSRATLKLGKSGKLITVDPQNSDRVLHDFTPHIPSDTASSNSVHRAPTLVLSDKNPHLTIKSSTGDVFLSSSYFAPRFQELQVGQFVSRPVGVRVFVYVLTPQREFVVLRALDGGELQLPLRFPVDTSRFEVLWSTGRGAQNDVVDHKARFVFQGDGNLVRCPFFAHT</sequence>
<accession>A0A067M6Y8</accession>
<name>A0A067M6Y8_BOTB1</name>
<dbReference type="Proteomes" id="UP000027195">
    <property type="component" value="Unassembled WGS sequence"/>
</dbReference>
<reference evidence="2" key="1">
    <citation type="journal article" date="2014" name="Proc. Natl. Acad. Sci. U.S.A.">
        <title>Extensive sampling of basidiomycete genomes demonstrates inadequacy of the white-rot/brown-rot paradigm for wood decay fungi.</title>
        <authorList>
            <person name="Riley R."/>
            <person name="Salamov A.A."/>
            <person name="Brown D.W."/>
            <person name="Nagy L.G."/>
            <person name="Floudas D."/>
            <person name="Held B.W."/>
            <person name="Levasseur A."/>
            <person name="Lombard V."/>
            <person name="Morin E."/>
            <person name="Otillar R."/>
            <person name="Lindquist E.A."/>
            <person name="Sun H."/>
            <person name="LaButti K.M."/>
            <person name="Schmutz J."/>
            <person name="Jabbour D."/>
            <person name="Luo H."/>
            <person name="Baker S.E."/>
            <person name="Pisabarro A.G."/>
            <person name="Walton J.D."/>
            <person name="Blanchette R.A."/>
            <person name="Henrissat B."/>
            <person name="Martin F."/>
            <person name="Cullen D."/>
            <person name="Hibbett D.S."/>
            <person name="Grigoriev I.V."/>
        </authorList>
    </citation>
    <scope>NUCLEOTIDE SEQUENCE [LARGE SCALE GENOMIC DNA]</scope>
    <source>
        <strain evidence="2">FD-172 SS1</strain>
    </source>
</reference>
<dbReference type="InParanoid" id="A0A067M6Y8"/>
<organism evidence="1 2">
    <name type="scientific">Botryobasidium botryosum (strain FD-172 SS1)</name>
    <dbReference type="NCBI Taxonomy" id="930990"/>
    <lineage>
        <taxon>Eukaryota</taxon>
        <taxon>Fungi</taxon>
        <taxon>Dikarya</taxon>
        <taxon>Basidiomycota</taxon>
        <taxon>Agaricomycotina</taxon>
        <taxon>Agaricomycetes</taxon>
        <taxon>Cantharellales</taxon>
        <taxon>Botryobasidiaceae</taxon>
        <taxon>Botryobasidium</taxon>
    </lineage>
</organism>
<protein>
    <submittedName>
        <fullName evidence="1">Uncharacterized protein</fullName>
    </submittedName>
</protein>
<dbReference type="STRING" id="930990.A0A067M6Y8"/>